<name>A0A1K1PFG4_9FLAO</name>
<proteinExistence type="predicted"/>
<keyword evidence="2" id="KW-1185">Reference proteome</keyword>
<sequence length="89" mass="10181">MTRYDNTINPMIPNSSFSSHVEIFRTDITNTVPADICVLVLSEYFPNASINFDLEDQDRILRIEARDVDVLKITEIVKDLGIYCELLEG</sequence>
<dbReference type="STRING" id="1150368.SAMN02927921_01759"/>
<evidence type="ECO:0000313" key="2">
    <source>
        <dbReference type="Proteomes" id="UP000182248"/>
    </source>
</evidence>
<gene>
    <name evidence="1" type="ORF">SAMN02927921_01759</name>
</gene>
<dbReference type="EMBL" id="FPJE01000008">
    <property type="protein sequence ID" value="SFW46530.1"/>
    <property type="molecule type" value="Genomic_DNA"/>
</dbReference>
<evidence type="ECO:0000313" key="1">
    <source>
        <dbReference type="EMBL" id="SFW46530.1"/>
    </source>
</evidence>
<protein>
    <submittedName>
        <fullName evidence="1">Uncharacterized protein</fullName>
    </submittedName>
</protein>
<accession>A0A1K1PFG4</accession>
<dbReference type="AlphaFoldDB" id="A0A1K1PFG4"/>
<dbReference type="Proteomes" id="UP000182248">
    <property type="component" value="Unassembled WGS sequence"/>
</dbReference>
<organism evidence="1 2">
    <name type="scientific">Sinomicrobium oceani</name>
    <dbReference type="NCBI Taxonomy" id="1150368"/>
    <lineage>
        <taxon>Bacteria</taxon>
        <taxon>Pseudomonadati</taxon>
        <taxon>Bacteroidota</taxon>
        <taxon>Flavobacteriia</taxon>
        <taxon>Flavobacteriales</taxon>
        <taxon>Flavobacteriaceae</taxon>
        <taxon>Sinomicrobium</taxon>
    </lineage>
</organism>
<reference evidence="1 2" key="1">
    <citation type="submission" date="2016-11" db="EMBL/GenBank/DDBJ databases">
        <authorList>
            <person name="Jaros S."/>
            <person name="Januszkiewicz K."/>
            <person name="Wedrychowicz H."/>
        </authorList>
    </citation>
    <scope>NUCLEOTIDE SEQUENCE [LARGE SCALE GENOMIC DNA]</scope>
    <source>
        <strain evidence="1 2">CGMCC 1.12145</strain>
    </source>
</reference>
<dbReference type="RefSeq" id="WP_217652348.1">
    <property type="nucleotide sequence ID" value="NZ_FPJE01000008.1"/>
</dbReference>